<name>A0A0B7APV2_9EUPU</name>
<dbReference type="AlphaFoldDB" id="A0A0B7APV2"/>
<dbReference type="EMBL" id="HACG01035146">
    <property type="protein sequence ID" value="CEK82011.1"/>
    <property type="molecule type" value="Transcribed_RNA"/>
</dbReference>
<reference evidence="2" key="1">
    <citation type="submission" date="2014-12" db="EMBL/GenBank/DDBJ databases">
        <title>Insight into the proteome of Arion vulgaris.</title>
        <authorList>
            <person name="Aradska J."/>
            <person name="Bulat T."/>
            <person name="Smidak R."/>
            <person name="Sarate P."/>
            <person name="Gangsoo J."/>
            <person name="Sialana F."/>
            <person name="Bilban M."/>
            <person name="Lubec G."/>
        </authorList>
    </citation>
    <scope>NUCLEOTIDE SEQUENCE</scope>
    <source>
        <tissue evidence="2">Skin</tissue>
    </source>
</reference>
<protein>
    <submittedName>
        <fullName evidence="2">Uncharacterized protein</fullName>
    </submittedName>
</protein>
<sequence length="73" mass="8470">MLSAHRCVEGTEEELEEVRAISLNQWYKILDPGTSFHLVILTCKIRHPSCIITHILAYLNSNWFASWIMPIQT</sequence>
<accession>A0A0B7APV2</accession>
<proteinExistence type="predicted"/>
<evidence type="ECO:0000313" key="2">
    <source>
        <dbReference type="EMBL" id="CEK82011.1"/>
    </source>
</evidence>
<evidence type="ECO:0000313" key="1">
    <source>
        <dbReference type="EMBL" id="CEK82010.1"/>
    </source>
</evidence>
<dbReference type="EMBL" id="HACG01035145">
    <property type="protein sequence ID" value="CEK82010.1"/>
    <property type="molecule type" value="Transcribed_RNA"/>
</dbReference>
<gene>
    <name evidence="2" type="primary">ORF129146</name>
    <name evidence="1" type="synonym">ORF129136</name>
</gene>
<organism evidence="2">
    <name type="scientific">Arion vulgaris</name>
    <dbReference type="NCBI Taxonomy" id="1028688"/>
    <lineage>
        <taxon>Eukaryota</taxon>
        <taxon>Metazoa</taxon>
        <taxon>Spiralia</taxon>
        <taxon>Lophotrochozoa</taxon>
        <taxon>Mollusca</taxon>
        <taxon>Gastropoda</taxon>
        <taxon>Heterobranchia</taxon>
        <taxon>Euthyneura</taxon>
        <taxon>Panpulmonata</taxon>
        <taxon>Eupulmonata</taxon>
        <taxon>Stylommatophora</taxon>
        <taxon>Helicina</taxon>
        <taxon>Arionoidea</taxon>
        <taxon>Arionidae</taxon>
        <taxon>Arion</taxon>
    </lineage>
</organism>